<dbReference type="AlphaFoldDB" id="A0A7D9MCI0"/>
<evidence type="ECO:0000313" key="2">
    <source>
        <dbReference type="Proteomes" id="UP001152795"/>
    </source>
</evidence>
<accession>A0A7D9MCI0</accession>
<proteinExistence type="predicted"/>
<sequence length="283" mass="30493">DQSSDVPPSACASVVSKSILTAPFQAGKFMIDTGSPVTIVPVENQTMNSSSIDSGLRDASGNVIRTYGKCAISVPINGKSFEFEASRCNVVRPILGRDFFKGPGKDFIIDIAENKLLNRNRSYPGFTFENGSSNTVCALLKPGMNPSASSFWSSSSIDSTRKEAIRLINSSCNLQGPDDGNSPALFAPIRIETGENAPVFSRSRPLSGEKAIFVQKKLKEMVDGGILEEVSGPIEWGSPIHVAPKRDPDGKLTDFRLCGDFRRLNSITALDRYPLPSISDVNA</sequence>
<dbReference type="EMBL" id="CACRXK020044736">
    <property type="protein sequence ID" value="CAB4046029.1"/>
    <property type="molecule type" value="Genomic_DNA"/>
</dbReference>
<dbReference type="InterPro" id="IPR021109">
    <property type="entry name" value="Peptidase_aspartic_dom_sf"/>
</dbReference>
<dbReference type="GO" id="GO:0006508">
    <property type="term" value="P:proteolysis"/>
    <property type="evidence" value="ECO:0007669"/>
    <property type="project" value="InterPro"/>
</dbReference>
<organism evidence="1 2">
    <name type="scientific">Paramuricea clavata</name>
    <name type="common">Red gorgonian</name>
    <name type="synonym">Violescent sea-whip</name>
    <dbReference type="NCBI Taxonomy" id="317549"/>
    <lineage>
        <taxon>Eukaryota</taxon>
        <taxon>Metazoa</taxon>
        <taxon>Cnidaria</taxon>
        <taxon>Anthozoa</taxon>
        <taxon>Octocorallia</taxon>
        <taxon>Malacalcyonacea</taxon>
        <taxon>Plexauridae</taxon>
        <taxon>Paramuricea</taxon>
    </lineage>
</organism>
<dbReference type="Gene3D" id="3.10.10.10">
    <property type="entry name" value="HIV Type 1 Reverse Transcriptase, subunit A, domain 1"/>
    <property type="match status" value="1"/>
</dbReference>
<feature type="non-terminal residue" evidence="1">
    <location>
        <position position="1"/>
    </location>
</feature>
<keyword evidence="2" id="KW-1185">Reference proteome</keyword>
<dbReference type="Proteomes" id="UP001152795">
    <property type="component" value="Unassembled WGS sequence"/>
</dbReference>
<dbReference type="GO" id="GO:0004190">
    <property type="term" value="F:aspartic-type endopeptidase activity"/>
    <property type="evidence" value="ECO:0007669"/>
    <property type="project" value="InterPro"/>
</dbReference>
<protein>
    <submittedName>
        <fullName evidence="1">Transposon Tf2-6 poly</fullName>
    </submittedName>
</protein>
<dbReference type="InterPro" id="IPR043502">
    <property type="entry name" value="DNA/RNA_pol_sf"/>
</dbReference>
<evidence type="ECO:0000313" key="1">
    <source>
        <dbReference type="EMBL" id="CAB4046029.1"/>
    </source>
</evidence>
<comment type="caution">
    <text evidence="1">The sequence shown here is derived from an EMBL/GenBank/DDBJ whole genome shotgun (WGS) entry which is preliminary data.</text>
</comment>
<dbReference type="InterPro" id="IPR050951">
    <property type="entry name" value="Retrovirus_Pol_polyprotein"/>
</dbReference>
<dbReference type="PANTHER" id="PTHR37984:SF9">
    <property type="entry name" value="INTEGRASE CATALYTIC DOMAIN-CONTAINING PROTEIN"/>
    <property type="match status" value="1"/>
</dbReference>
<dbReference type="SUPFAM" id="SSF56672">
    <property type="entry name" value="DNA/RNA polymerases"/>
    <property type="match status" value="1"/>
</dbReference>
<dbReference type="SUPFAM" id="SSF50630">
    <property type="entry name" value="Acid proteases"/>
    <property type="match status" value="1"/>
</dbReference>
<feature type="non-terminal residue" evidence="1">
    <location>
        <position position="283"/>
    </location>
</feature>
<reference evidence="1" key="1">
    <citation type="submission" date="2020-04" db="EMBL/GenBank/DDBJ databases">
        <authorList>
            <person name="Alioto T."/>
            <person name="Alioto T."/>
            <person name="Gomez Garrido J."/>
        </authorList>
    </citation>
    <scope>NUCLEOTIDE SEQUENCE</scope>
    <source>
        <strain evidence="1">A484AB</strain>
    </source>
</reference>
<dbReference type="OrthoDB" id="420169at2759"/>
<name>A0A7D9MCI0_PARCT</name>
<gene>
    <name evidence="1" type="ORF">PACLA_8A060170</name>
</gene>
<dbReference type="PROSITE" id="PS00141">
    <property type="entry name" value="ASP_PROTEASE"/>
    <property type="match status" value="1"/>
</dbReference>
<dbReference type="PANTHER" id="PTHR37984">
    <property type="entry name" value="PROTEIN CBG26694"/>
    <property type="match status" value="1"/>
</dbReference>
<dbReference type="InterPro" id="IPR001969">
    <property type="entry name" value="Aspartic_peptidase_AS"/>
</dbReference>